<evidence type="ECO:0000256" key="1">
    <source>
        <dbReference type="SAM" id="MobiDB-lite"/>
    </source>
</evidence>
<gene>
    <name evidence="2" type="ORF">JOB18_041598</name>
</gene>
<proteinExistence type="predicted"/>
<keyword evidence="3" id="KW-1185">Reference proteome</keyword>
<dbReference type="EMBL" id="JAGKHQ010000005">
    <property type="protein sequence ID" value="KAG7516842.1"/>
    <property type="molecule type" value="Genomic_DNA"/>
</dbReference>
<feature type="region of interest" description="Disordered" evidence="1">
    <location>
        <begin position="36"/>
        <end position="93"/>
    </location>
</feature>
<evidence type="ECO:0000313" key="3">
    <source>
        <dbReference type="Proteomes" id="UP000693946"/>
    </source>
</evidence>
<sequence>MAVKSSSTMTASLWLNCLPLSPSLCFHEVVPLKTDMKTKPGHSGAPEARPRADAATRPPLSFSHRPQALKTAPRLINQEHNEEAAGEAAAAAA</sequence>
<comment type="caution">
    <text evidence="2">The sequence shown here is derived from an EMBL/GenBank/DDBJ whole genome shotgun (WGS) entry which is preliminary data.</text>
</comment>
<accession>A0AAV6SJC9</accession>
<evidence type="ECO:0000313" key="2">
    <source>
        <dbReference type="EMBL" id="KAG7516842.1"/>
    </source>
</evidence>
<dbReference type="Proteomes" id="UP000693946">
    <property type="component" value="Linkage Group LG13"/>
</dbReference>
<organism evidence="2 3">
    <name type="scientific">Solea senegalensis</name>
    <name type="common">Senegalese sole</name>
    <dbReference type="NCBI Taxonomy" id="28829"/>
    <lineage>
        <taxon>Eukaryota</taxon>
        <taxon>Metazoa</taxon>
        <taxon>Chordata</taxon>
        <taxon>Craniata</taxon>
        <taxon>Vertebrata</taxon>
        <taxon>Euteleostomi</taxon>
        <taxon>Actinopterygii</taxon>
        <taxon>Neopterygii</taxon>
        <taxon>Teleostei</taxon>
        <taxon>Neoteleostei</taxon>
        <taxon>Acanthomorphata</taxon>
        <taxon>Carangaria</taxon>
        <taxon>Pleuronectiformes</taxon>
        <taxon>Pleuronectoidei</taxon>
        <taxon>Soleidae</taxon>
        <taxon>Solea</taxon>
    </lineage>
</organism>
<name>A0AAV6SJC9_SOLSE</name>
<protein>
    <submittedName>
        <fullName evidence="2">Uncharacterized protein</fullName>
    </submittedName>
</protein>
<reference evidence="2 3" key="1">
    <citation type="journal article" date="2021" name="Sci. Rep.">
        <title>Chromosome anchoring in Senegalese sole (Solea senegalensis) reveals sex-associated markers and genome rearrangements in flatfish.</title>
        <authorList>
            <person name="Guerrero-Cozar I."/>
            <person name="Gomez-Garrido J."/>
            <person name="Berbel C."/>
            <person name="Martinez-Blanch J.F."/>
            <person name="Alioto T."/>
            <person name="Claros M.G."/>
            <person name="Gagnaire P.A."/>
            <person name="Manchado M."/>
        </authorList>
    </citation>
    <scope>NUCLEOTIDE SEQUENCE [LARGE SCALE GENOMIC DNA]</scope>
    <source>
        <strain evidence="2">Sse05_10M</strain>
    </source>
</reference>
<dbReference type="AlphaFoldDB" id="A0AAV6SJC9"/>